<reference evidence="1" key="1">
    <citation type="submission" date="2022-10" db="EMBL/GenBank/DDBJ databases">
        <title>Culturing micro-colonial fungi from biological soil crusts in the Mojave desert and describing Neophaeococcomyces mojavensis, and introducing the new genera and species Taxawa tesnikishii.</title>
        <authorList>
            <person name="Kurbessoian T."/>
            <person name="Stajich J.E."/>
        </authorList>
    </citation>
    <scope>NUCLEOTIDE SEQUENCE</scope>
    <source>
        <strain evidence="1">JES_112</strain>
    </source>
</reference>
<dbReference type="Proteomes" id="UP001172386">
    <property type="component" value="Unassembled WGS sequence"/>
</dbReference>
<gene>
    <name evidence="1" type="ORF">H2198_004731</name>
</gene>
<evidence type="ECO:0000313" key="2">
    <source>
        <dbReference type="Proteomes" id="UP001172386"/>
    </source>
</evidence>
<keyword evidence="2" id="KW-1185">Reference proteome</keyword>
<evidence type="ECO:0000313" key="1">
    <source>
        <dbReference type="EMBL" id="KAJ9656727.1"/>
    </source>
</evidence>
<comment type="caution">
    <text evidence="1">The sequence shown here is derived from an EMBL/GenBank/DDBJ whole genome shotgun (WGS) entry which is preliminary data.</text>
</comment>
<protein>
    <submittedName>
        <fullName evidence="1">Uncharacterized protein</fullName>
    </submittedName>
</protein>
<dbReference type="EMBL" id="JAPDRQ010000073">
    <property type="protein sequence ID" value="KAJ9656727.1"/>
    <property type="molecule type" value="Genomic_DNA"/>
</dbReference>
<sequence>MSKLSSHPHAVIYQTPDPGALYDDILLWRFLNYFSQNAASRTWTSKLPQLTSAKNAAAMKAAARAVSLAFAAQNTGNVSMAAAACESYGNSLRYHQASFVAPTGKSICKKKAINALPVTVLLSYFEMIQATSPEAWLEHTAAAERLFVILGKEALKDHLLNHLYYIVRSNSAIRCFLHGAKTVLLEQTWSEVPVAIACGKGTAIFNHLVDLVLWLSNDLGARDGVSSNKNGLTYTTLTLQHTLDDLVQLWESFGDTVGLDTAVYPLLASEPHLVLPYVADAATTTTSIESSVPPLPIALQEPSAALTAGFHHAATILVLVLLQRQAPSSPYSYYTIFNSTSPSSIAHHGNRALASALYLERQGIGCSCLRMMLPLTVVYRFSPDSGQRILAEKVFRRWSTHDGLAGLGAVAFGSGSGNAFLGDEGAREWAGRVVEPEMERLMRTRDYRYRYSPPEEWKGM</sequence>
<proteinExistence type="predicted"/>
<name>A0ACC3A7Q5_9EURO</name>
<organism evidence="1 2">
    <name type="scientific">Neophaeococcomyces mojaviensis</name>
    <dbReference type="NCBI Taxonomy" id="3383035"/>
    <lineage>
        <taxon>Eukaryota</taxon>
        <taxon>Fungi</taxon>
        <taxon>Dikarya</taxon>
        <taxon>Ascomycota</taxon>
        <taxon>Pezizomycotina</taxon>
        <taxon>Eurotiomycetes</taxon>
        <taxon>Chaetothyriomycetidae</taxon>
        <taxon>Chaetothyriales</taxon>
        <taxon>Chaetothyriales incertae sedis</taxon>
        <taxon>Neophaeococcomyces</taxon>
    </lineage>
</organism>
<accession>A0ACC3A7Q5</accession>